<dbReference type="NCBIfam" id="NF003657">
    <property type="entry name" value="PRK05289.1"/>
    <property type="match status" value="1"/>
</dbReference>
<comment type="similarity">
    <text evidence="6">Belongs to the transferase hexapeptide repeat family. LpxA subfamily.</text>
</comment>
<gene>
    <name evidence="6 8" type="primary">lpxA</name>
    <name evidence="8" type="ORF">FAZ21_05115</name>
</gene>
<dbReference type="PANTHER" id="PTHR43480">
    <property type="entry name" value="ACYL-[ACYL-CARRIER-PROTEIN]--UDP-N-ACETYLGLUCOSAMINE O-ACYLTRANSFERASE"/>
    <property type="match status" value="1"/>
</dbReference>
<keyword evidence="3 6" id="KW-0808">Transferase</keyword>
<dbReference type="Pfam" id="PF13720">
    <property type="entry name" value="Acetyltransf_11"/>
    <property type="match status" value="1"/>
</dbReference>
<dbReference type="NCBIfam" id="TIGR01852">
    <property type="entry name" value="lipid_A_lpxA"/>
    <property type="match status" value="1"/>
</dbReference>
<dbReference type="InterPro" id="IPR010137">
    <property type="entry name" value="Lipid_A_LpxA"/>
</dbReference>
<sequence length="258" mass="27527">MTTIHSTAIVDPKAELAADVIVGPYAVIGPAVSIGAGCEIGPHVVIDGVTDIGARNRFHAFGHIGCEPQDKKYRGEPTRLQIGEGNTFFQSVTVSTGTTQDQGVTRIGDDNWFMAYMHIGHDCQVGSHTVFANSVTLGGHVHVGDWAILGGLSAIHQFCVIGAHAMAGGGSIIVQDLPAFVICEGNRAAARGVNAEGLKRRGFDADQIAAVKRAYKTLYREGLSYDDARAQIEARANDEPALRPFVEFFALSQRGIIR</sequence>
<dbReference type="GO" id="GO:0016020">
    <property type="term" value="C:membrane"/>
    <property type="evidence" value="ECO:0007669"/>
    <property type="project" value="GOC"/>
</dbReference>
<dbReference type="Gene3D" id="2.160.10.10">
    <property type="entry name" value="Hexapeptide repeat proteins"/>
    <property type="match status" value="1"/>
</dbReference>
<evidence type="ECO:0000313" key="9">
    <source>
        <dbReference type="Proteomes" id="UP000310016"/>
    </source>
</evidence>
<dbReference type="InterPro" id="IPR011004">
    <property type="entry name" value="Trimer_LpxA-like_sf"/>
</dbReference>
<comment type="subunit">
    <text evidence="6">Homotrimer.</text>
</comment>
<organism evidence="8 9">
    <name type="scientific">Chitiniphilus eburneus</name>
    <dbReference type="NCBI Taxonomy" id="2571148"/>
    <lineage>
        <taxon>Bacteria</taxon>
        <taxon>Pseudomonadati</taxon>
        <taxon>Pseudomonadota</taxon>
        <taxon>Betaproteobacteria</taxon>
        <taxon>Neisseriales</taxon>
        <taxon>Chitinibacteraceae</taxon>
        <taxon>Chitiniphilus</taxon>
    </lineage>
</organism>
<dbReference type="PIRSF" id="PIRSF000456">
    <property type="entry name" value="UDP-GlcNAc_acltr"/>
    <property type="match status" value="1"/>
</dbReference>
<keyword evidence="1 6" id="KW-0444">Lipid biosynthesis</keyword>
<evidence type="ECO:0000259" key="7">
    <source>
        <dbReference type="Pfam" id="PF13720"/>
    </source>
</evidence>
<dbReference type="InterPro" id="IPR037157">
    <property type="entry name" value="Acetyltransf_C_sf"/>
</dbReference>
<feature type="domain" description="UDP N-acetylglucosamine O-acyltransferase C-terminal" evidence="7">
    <location>
        <begin position="176"/>
        <end position="257"/>
    </location>
</feature>
<dbReference type="CDD" id="cd03351">
    <property type="entry name" value="LbH_UDP-GlcNAc_AT"/>
    <property type="match status" value="1"/>
</dbReference>
<dbReference type="GO" id="GO:0008780">
    <property type="term" value="F:acyl-[acyl-carrier-protein]-UDP-N-acetylglucosamine O-acyltransferase activity"/>
    <property type="evidence" value="ECO:0007669"/>
    <property type="project" value="UniProtKB-UniRule"/>
</dbReference>
<keyword evidence="5 6" id="KW-0012">Acyltransferase</keyword>
<dbReference type="OrthoDB" id="9807278at2"/>
<name>A0A4V5MTE2_9NEIS</name>
<evidence type="ECO:0000256" key="4">
    <source>
        <dbReference type="ARBA" id="ARBA00023098"/>
    </source>
</evidence>
<keyword evidence="9" id="KW-1185">Reference proteome</keyword>
<evidence type="ECO:0000256" key="5">
    <source>
        <dbReference type="ARBA" id="ARBA00023315"/>
    </source>
</evidence>
<dbReference type="Pfam" id="PF00132">
    <property type="entry name" value="Hexapep"/>
    <property type="match status" value="2"/>
</dbReference>
<dbReference type="HAMAP" id="MF_00387">
    <property type="entry name" value="LpxA"/>
    <property type="match status" value="1"/>
</dbReference>
<comment type="subcellular location">
    <subcellularLocation>
        <location evidence="6">Cytoplasm</location>
    </subcellularLocation>
</comment>
<keyword evidence="2 6" id="KW-0441">Lipid A biosynthesis</keyword>
<dbReference type="Proteomes" id="UP000310016">
    <property type="component" value="Unassembled WGS sequence"/>
</dbReference>
<dbReference type="GO" id="GO:0005737">
    <property type="term" value="C:cytoplasm"/>
    <property type="evidence" value="ECO:0007669"/>
    <property type="project" value="UniProtKB-SubCell"/>
</dbReference>
<evidence type="ECO:0000256" key="2">
    <source>
        <dbReference type="ARBA" id="ARBA00022556"/>
    </source>
</evidence>
<proteinExistence type="inferred from homology"/>
<dbReference type="EC" id="2.3.1.129" evidence="6"/>
<comment type="function">
    <text evidence="6">Involved in the biosynthesis of lipid A, a phosphorylated glycolipid that anchors the lipopolysaccharide to the outer membrane of the cell.</text>
</comment>
<dbReference type="Gene3D" id="1.20.1180.10">
    <property type="entry name" value="Udp N-acetylglucosamine O-acyltransferase, C-terminal domain"/>
    <property type="match status" value="1"/>
</dbReference>
<comment type="pathway">
    <text evidence="6">Glycolipid biosynthesis; lipid IV(A) biosynthesis; lipid IV(A) from (3R)-3-hydroxytetradecanoyl-[acyl-carrier-protein] and UDP-N-acetyl-alpha-D-glucosamine: step 1/6.</text>
</comment>
<evidence type="ECO:0000256" key="3">
    <source>
        <dbReference type="ARBA" id="ARBA00022679"/>
    </source>
</evidence>
<comment type="catalytic activity">
    <reaction evidence="6">
        <text>a (3R)-hydroxyacyl-[ACP] + UDP-N-acetyl-alpha-D-glucosamine = a UDP-3-O-[(3R)-3-hydroxyacyl]-N-acetyl-alpha-D-glucosamine + holo-[ACP]</text>
        <dbReference type="Rhea" id="RHEA:67812"/>
        <dbReference type="Rhea" id="RHEA-COMP:9685"/>
        <dbReference type="Rhea" id="RHEA-COMP:9945"/>
        <dbReference type="ChEBI" id="CHEBI:57705"/>
        <dbReference type="ChEBI" id="CHEBI:64479"/>
        <dbReference type="ChEBI" id="CHEBI:78827"/>
        <dbReference type="ChEBI" id="CHEBI:173225"/>
        <dbReference type="EC" id="2.3.1.129"/>
    </reaction>
</comment>
<evidence type="ECO:0000256" key="6">
    <source>
        <dbReference type="HAMAP-Rule" id="MF_00387"/>
    </source>
</evidence>
<dbReference type="UniPathway" id="UPA00359">
    <property type="reaction ID" value="UER00477"/>
</dbReference>
<dbReference type="InterPro" id="IPR029098">
    <property type="entry name" value="Acetyltransf_C"/>
</dbReference>
<dbReference type="EMBL" id="SUMF01000003">
    <property type="protein sequence ID" value="TJZ76158.1"/>
    <property type="molecule type" value="Genomic_DNA"/>
</dbReference>
<accession>A0A4V5MTE2</accession>
<reference evidence="8 9" key="1">
    <citation type="submission" date="2019-04" db="EMBL/GenBank/DDBJ databases">
        <title>Chitiniphilus eburnea sp. nov., a novel chitinolytic bacterium isolated from aquaculture sludge.</title>
        <authorList>
            <person name="Sheng M."/>
        </authorList>
    </citation>
    <scope>NUCLEOTIDE SEQUENCE [LARGE SCALE GENOMIC DNA]</scope>
    <source>
        <strain evidence="8 9">HX-2-15</strain>
    </source>
</reference>
<dbReference type="GO" id="GO:0009245">
    <property type="term" value="P:lipid A biosynthetic process"/>
    <property type="evidence" value="ECO:0007669"/>
    <property type="project" value="UniProtKB-UniRule"/>
</dbReference>
<evidence type="ECO:0000256" key="1">
    <source>
        <dbReference type="ARBA" id="ARBA00022516"/>
    </source>
</evidence>
<keyword evidence="6" id="KW-0677">Repeat</keyword>
<dbReference type="AlphaFoldDB" id="A0A4V5MTE2"/>
<protein>
    <recommendedName>
        <fullName evidence="6">Acyl-[acyl-carrier-protein]--UDP-N-acetylglucosamine O-acyltransferase</fullName>
        <shortName evidence="6">UDP-N-acetylglucosamine acyltransferase</shortName>
        <ecNumber evidence="6">2.3.1.129</ecNumber>
    </recommendedName>
</protein>
<evidence type="ECO:0000313" key="8">
    <source>
        <dbReference type="EMBL" id="TJZ76158.1"/>
    </source>
</evidence>
<dbReference type="InterPro" id="IPR001451">
    <property type="entry name" value="Hexapep"/>
</dbReference>
<keyword evidence="6" id="KW-0963">Cytoplasm</keyword>
<comment type="caution">
    <text evidence="8">The sequence shown here is derived from an EMBL/GenBank/DDBJ whole genome shotgun (WGS) entry which is preliminary data.</text>
</comment>
<keyword evidence="4 6" id="KW-0443">Lipid metabolism</keyword>
<dbReference type="SUPFAM" id="SSF51161">
    <property type="entry name" value="Trimeric LpxA-like enzymes"/>
    <property type="match status" value="1"/>
</dbReference>
<dbReference type="PANTHER" id="PTHR43480:SF1">
    <property type="entry name" value="ACYL-[ACYL-CARRIER-PROTEIN]--UDP-N-ACETYLGLUCOSAMINE O-ACYLTRANSFERASE, MITOCHONDRIAL-RELATED"/>
    <property type="match status" value="1"/>
</dbReference>
<dbReference type="RefSeq" id="WP_136772208.1">
    <property type="nucleotide sequence ID" value="NZ_CP156074.1"/>
</dbReference>